<dbReference type="Gene3D" id="3.40.50.10810">
    <property type="entry name" value="Tandem AAA-ATPase domain"/>
    <property type="match status" value="1"/>
</dbReference>
<keyword evidence="2" id="KW-0862">Zinc</keyword>
<dbReference type="Gene3D" id="3.40.50.300">
    <property type="entry name" value="P-loop containing nucleotide triphosphate hydrolases"/>
    <property type="match status" value="1"/>
</dbReference>
<evidence type="ECO:0000259" key="3">
    <source>
        <dbReference type="PROSITE" id="PS50966"/>
    </source>
</evidence>
<keyword evidence="6" id="KW-0347">Helicase</keyword>
<sequence>MKWEYLFDDDILARGKRYLRDGRVGTVWQSGSEYKGTVQGSRRYSVSAHFLDNGNLERVGCSCPYAHKGHFCKHMAALLYAIDAGMVQEETETGASDGSTIWKNSRILESELTGIEEMFSDRYYFFDYPAMIRKLRLRQAVWNQGKALAKSGAVRWKSFQILGSHDQTVLTKGEVSAWAVGEIVREHQAAQVEVVFSQNEITRMTCGNWSCPESYFALSNSDRICEHEAALLYLLGEYIREHNPGDATDETGELFLRGIENLRTEPEESDLHLELTGGTRQKPLVLEPFFRGEPAGEAPLLGFGIGERKNYKIKNLSEFASAMEQGIAFPFGTKTTLILGEDRLAPESGPLWKLIRSAADELREARRLGVSGNISPDLGETIPLYGERFDRFFEIMNGKSVEMRISQGRKRMLRLRDAGLTVRIDITGNVGGNGVFHGLRVEGALPQIYRGLEHAYYFDEDHLNRIAGEEIREMEPLLRIADGGVIHFRIGRKNLSSFMYDTLPWLEKHAEVQFPDRETAERCVPPKAFFAFYLDADGKSAVCTARVRYGEKEYPLEGIPCEADAVSAWDPDSIRDPDREQIIIGLLRQYFPEMTEDGAQYSTGKKEEFVYLLLEEGVERLIAAGEVSSTEEFRRLAIRRKTTFTVGVSLQSNLLTMHVQGDELSSDELIEVLAHYDRKKKFYRLKSGDFVNLDQENIAELEKMMESLHLSPREFVDGKMNIPAYRTLYLDRMLENVEGLYADRDRRFKTLVKEFKTISDADFEVPQAMKGVLRKYQKTGYRWMRTLAQYGFGGILADEMGLGKTLQTIALIEAKREENMSGSSGNPAPVTALIVTPASLVYNWGEELEKFAPKLRVRLITGNQAERAEKIRSAEDYDVLVTSYDLLKRDAAEYEGIEFEYEVIDEAQYIKNHTTAAAKAVKLIHSRSRFALTGTPIENRLSELWSIFDYLMPGFLFRYEDFRRQIELPVVKEEDNAVSEHLSRMVSPFILRRFKKDVLTDLPEKLEEVRYSVMSGEQKKLYDAQTAHMRWILRTSDSKEEFNRNRMQILAELLRLREICCDPGMYLENYRGGSVKREACMDLIRSAIDGEHRILVFSQFTSMMELLEESLREEKIAYYRLDGRTPSEERLRLVNRFNAGDVPVFLISLGAGGTGLNLTGADVVIHYDPWWNLAREDQATGRAHRIGQKRKVTVYKMIVKGTVEEKILEMQEAKKKLAEDILGAEGAGSASLTREDLLELLQE</sequence>
<dbReference type="InterPro" id="IPR014001">
    <property type="entry name" value="Helicase_ATP-bd"/>
</dbReference>
<evidence type="ECO:0000256" key="1">
    <source>
        <dbReference type="ARBA" id="ARBA00022801"/>
    </source>
</evidence>
<dbReference type="Pfam" id="PF08455">
    <property type="entry name" value="SNF2_assoc"/>
    <property type="match status" value="1"/>
</dbReference>
<evidence type="ECO:0000313" key="6">
    <source>
        <dbReference type="EMBL" id="SET88252.1"/>
    </source>
</evidence>
<dbReference type="RefSeq" id="WP_074650333.1">
    <property type="nucleotide sequence ID" value="NZ_FOIL01000060.1"/>
</dbReference>
<gene>
    <name evidence="6" type="ORF">SAMN04487771_10602</name>
</gene>
<keyword evidence="2" id="KW-0863">Zinc-finger</keyword>
<feature type="domain" description="Helicase C-terminal" evidence="5">
    <location>
        <begin position="1082"/>
        <end position="1238"/>
    </location>
</feature>
<evidence type="ECO:0000256" key="2">
    <source>
        <dbReference type="PROSITE-ProRule" id="PRU00325"/>
    </source>
</evidence>
<proteinExistence type="predicted"/>
<dbReference type="InterPro" id="IPR027417">
    <property type="entry name" value="P-loop_NTPase"/>
</dbReference>
<feature type="domain" description="Helicase ATP-binding" evidence="4">
    <location>
        <begin position="785"/>
        <end position="954"/>
    </location>
</feature>
<keyword evidence="6" id="KW-0547">Nucleotide-binding</keyword>
<dbReference type="Pfam" id="PF00271">
    <property type="entry name" value="Helicase_C"/>
    <property type="match status" value="1"/>
</dbReference>
<dbReference type="PROSITE" id="PS50966">
    <property type="entry name" value="ZF_SWIM"/>
    <property type="match status" value="1"/>
</dbReference>
<name>A0A1I0HVJ2_9FIRM</name>
<organism evidence="6 7">
    <name type="scientific">[Clostridium] aminophilum</name>
    <dbReference type="NCBI Taxonomy" id="1526"/>
    <lineage>
        <taxon>Bacteria</taxon>
        <taxon>Bacillati</taxon>
        <taxon>Bacillota</taxon>
        <taxon>Clostridia</taxon>
        <taxon>Lachnospirales</taxon>
        <taxon>Lachnospiraceae</taxon>
    </lineage>
</organism>
<keyword evidence="7" id="KW-1185">Reference proteome</keyword>
<dbReference type="Proteomes" id="UP000199820">
    <property type="component" value="Unassembled WGS sequence"/>
</dbReference>
<dbReference type="CDD" id="cd18012">
    <property type="entry name" value="DEXQc_arch_SWI2_SNF2"/>
    <property type="match status" value="1"/>
</dbReference>
<dbReference type="InterPro" id="IPR013663">
    <property type="entry name" value="Helicase_SWF/SNF/SWI_bac"/>
</dbReference>
<dbReference type="EMBL" id="FOIL01000060">
    <property type="protein sequence ID" value="SET88252.1"/>
    <property type="molecule type" value="Genomic_DNA"/>
</dbReference>
<reference evidence="6 7" key="1">
    <citation type="submission" date="2016-10" db="EMBL/GenBank/DDBJ databases">
        <authorList>
            <person name="de Groot N.N."/>
        </authorList>
    </citation>
    <scope>NUCLEOTIDE SEQUENCE [LARGE SCALE GENOMIC DNA]</scope>
    <source>
        <strain evidence="6 7">KH1P1</strain>
    </source>
</reference>
<keyword evidence="1" id="KW-0378">Hydrolase</keyword>
<evidence type="ECO:0000259" key="5">
    <source>
        <dbReference type="PROSITE" id="PS51194"/>
    </source>
</evidence>
<dbReference type="Pfam" id="PF00176">
    <property type="entry name" value="SNF2-rel_dom"/>
    <property type="match status" value="1"/>
</dbReference>
<dbReference type="SMART" id="SM00487">
    <property type="entry name" value="DEXDc"/>
    <property type="match status" value="1"/>
</dbReference>
<dbReference type="PANTHER" id="PTHR10799">
    <property type="entry name" value="SNF2/RAD54 HELICASE FAMILY"/>
    <property type="match status" value="1"/>
</dbReference>
<dbReference type="InterPro" id="IPR000330">
    <property type="entry name" value="SNF2_N"/>
</dbReference>
<dbReference type="InterPro" id="IPR007527">
    <property type="entry name" value="Znf_SWIM"/>
</dbReference>
<accession>A0A1I0HVJ2</accession>
<dbReference type="GO" id="GO:0004386">
    <property type="term" value="F:helicase activity"/>
    <property type="evidence" value="ECO:0007669"/>
    <property type="project" value="UniProtKB-KW"/>
</dbReference>
<dbReference type="eggNOG" id="COG0553">
    <property type="taxonomic scope" value="Bacteria"/>
</dbReference>
<dbReference type="GO" id="GO:0016787">
    <property type="term" value="F:hydrolase activity"/>
    <property type="evidence" value="ECO:0007669"/>
    <property type="project" value="UniProtKB-KW"/>
</dbReference>
<dbReference type="SMART" id="SM00490">
    <property type="entry name" value="HELICc"/>
    <property type="match status" value="1"/>
</dbReference>
<evidence type="ECO:0000259" key="4">
    <source>
        <dbReference type="PROSITE" id="PS51192"/>
    </source>
</evidence>
<evidence type="ECO:0000313" key="7">
    <source>
        <dbReference type="Proteomes" id="UP000199820"/>
    </source>
</evidence>
<dbReference type="InterPro" id="IPR001650">
    <property type="entry name" value="Helicase_C-like"/>
</dbReference>
<dbReference type="Pfam" id="PF04434">
    <property type="entry name" value="SWIM"/>
    <property type="match status" value="1"/>
</dbReference>
<dbReference type="SUPFAM" id="SSF52540">
    <property type="entry name" value="P-loop containing nucleoside triphosphate hydrolases"/>
    <property type="match status" value="2"/>
</dbReference>
<dbReference type="PROSITE" id="PS51192">
    <property type="entry name" value="HELICASE_ATP_BIND_1"/>
    <property type="match status" value="1"/>
</dbReference>
<protein>
    <submittedName>
        <fullName evidence="6">Superfamily II DNA or RNA helicase, SNF2 family</fullName>
    </submittedName>
</protein>
<dbReference type="STRING" id="1526.SAMN02910262_01050"/>
<dbReference type="AlphaFoldDB" id="A0A1I0HVJ2"/>
<dbReference type="InterPro" id="IPR049730">
    <property type="entry name" value="SNF2/RAD54-like_C"/>
</dbReference>
<dbReference type="GO" id="GO:0005524">
    <property type="term" value="F:ATP binding"/>
    <property type="evidence" value="ECO:0007669"/>
    <property type="project" value="InterPro"/>
</dbReference>
<keyword evidence="2" id="KW-0479">Metal-binding</keyword>
<dbReference type="GO" id="GO:0008270">
    <property type="term" value="F:zinc ion binding"/>
    <property type="evidence" value="ECO:0007669"/>
    <property type="project" value="UniProtKB-KW"/>
</dbReference>
<dbReference type="CDD" id="cd18793">
    <property type="entry name" value="SF2_C_SNF"/>
    <property type="match status" value="1"/>
</dbReference>
<dbReference type="PROSITE" id="PS51194">
    <property type="entry name" value="HELICASE_CTER"/>
    <property type="match status" value="1"/>
</dbReference>
<dbReference type="InterPro" id="IPR038718">
    <property type="entry name" value="SNF2-like_sf"/>
</dbReference>
<feature type="domain" description="SWIM-type" evidence="3">
    <location>
        <begin position="44"/>
        <end position="83"/>
    </location>
</feature>
<dbReference type="OrthoDB" id="9760715at2"/>
<keyword evidence="6" id="KW-0067">ATP-binding</keyword>